<dbReference type="PANTHER" id="PTHR42988:SF2">
    <property type="entry name" value="CYCLIC NUCLEOTIDE PHOSPHODIESTERASE CBUA0032-RELATED"/>
    <property type="match status" value="1"/>
</dbReference>
<evidence type="ECO:0000256" key="4">
    <source>
        <dbReference type="ARBA" id="ARBA00025742"/>
    </source>
</evidence>
<keyword evidence="2" id="KW-0378">Hydrolase</keyword>
<reference evidence="7" key="1">
    <citation type="submission" date="2022-10" db="EMBL/GenBank/DDBJ databases">
        <authorList>
            <person name="Botero Cardona J."/>
        </authorList>
    </citation>
    <scope>NUCLEOTIDE SEQUENCE</scope>
    <source>
        <strain evidence="7">LMG 31819</strain>
        <strain evidence="6">R-53529</strain>
    </source>
</reference>
<evidence type="ECO:0000256" key="3">
    <source>
        <dbReference type="ARBA" id="ARBA00023004"/>
    </source>
</evidence>
<name>A0A9W4TNX1_9PROT</name>
<dbReference type="AlphaFoldDB" id="A0A9W4TNX1"/>
<dbReference type="SUPFAM" id="SSF56300">
    <property type="entry name" value="Metallo-dependent phosphatases"/>
    <property type="match status" value="1"/>
</dbReference>
<evidence type="ECO:0000259" key="5">
    <source>
        <dbReference type="Pfam" id="PF00149"/>
    </source>
</evidence>
<dbReference type="EMBL" id="CAMXCS010000002">
    <property type="protein sequence ID" value="CAI3940930.1"/>
    <property type="molecule type" value="Genomic_DNA"/>
</dbReference>
<evidence type="ECO:0000256" key="2">
    <source>
        <dbReference type="ARBA" id="ARBA00022801"/>
    </source>
</evidence>
<accession>A0A9W4TNX1</accession>
<dbReference type="RefSeq" id="WP_271789546.1">
    <property type="nucleotide sequence ID" value="NZ_CAMXCJ010000003.1"/>
</dbReference>
<dbReference type="InterPro" id="IPR050884">
    <property type="entry name" value="CNP_phosphodiesterase-III"/>
</dbReference>
<dbReference type="GO" id="GO:0016787">
    <property type="term" value="F:hydrolase activity"/>
    <property type="evidence" value="ECO:0007669"/>
    <property type="project" value="UniProtKB-KW"/>
</dbReference>
<dbReference type="GO" id="GO:0046872">
    <property type="term" value="F:metal ion binding"/>
    <property type="evidence" value="ECO:0007669"/>
    <property type="project" value="UniProtKB-KW"/>
</dbReference>
<dbReference type="Gene3D" id="3.60.21.10">
    <property type="match status" value="1"/>
</dbReference>
<keyword evidence="9" id="KW-1185">Reference proteome</keyword>
<keyword evidence="1" id="KW-0479">Metal-binding</keyword>
<dbReference type="EMBL" id="CAMXCM010000002">
    <property type="protein sequence ID" value="CAI3942634.1"/>
    <property type="molecule type" value="Genomic_DNA"/>
</dbReference>
<dbReference type="InterPro" id="IPR029052">
    <property type="entry name" value="Metallo-depent_PP-like"/>
</dbReference>
<gene>
    <name evidence="6" type="ORF">R53529_LOCUS1106</name>
    <name evidence="7" type="ORF">R53530_LOCUS1328</name>
</gene>
<evidence type="ECO:0000313" key="9">
    <source>
        <dbReference type="Proteomes" id="UP001154259"/>
    </source>
</evidence>
<evidence type="ECO:0000313" key="8">
    <source>
        <dbReference type="Proteomes" id="UP001154255"/>
    </source>
</evidence>
<comment type="caution">
    <text evidence="7">The sequence shown here is derived from an EMBL/GenBank/DDBJ whole genome shotgun (WGS) entry which is preliminary data.</text>
</comment>
<protein>
    <submittedName>
        <fullName evidence="7">3</fullName>
    </submittedName>
</protein>
<evidence type="ECO:0000313" key="7">
    <source>
        <dbReference type="EMBL" id="CAI3942634.1"/>
    </source>
</evidence>
<dbReference type="Proteomes" id="UP001154259">
    <property type="component" value="Unassembled WGS sequence"/>
</dbReference>
<dbReference type="Proteomes" id="UP001154255">
    <property type="component" value="Unassembled WGS sequence"/>
</dbReference>
<sequence>MKRFTIAHISDIHLPLETIQFSKLSLCNKRFLSFLSWKKRRLILQKKNLDLVIGDMIAHSPDLVLISGDLTNLALPEEFKQAAEWLHQLPFPNVRVVPGNHDCLVKTQWHNTHAYWTPWTKAYAQEDYPIVTKTDTTAIIGISTGVPTLPFFASGFIDRDQLERIKEALRKAKEEKLFRIVMLHHPPVSGITKERKALRNRKELKKILLDEGADMILYGHTHKTTTTRFLHTNIPMLGIASASSNAVRIQRQAAWRKITLESQEDMLHVNFSVRTVDKHQQFIERSSFYLNHKP</sequence>
<feature type="domain" description="Calcineurin-like phosphoesterase" evidence="5">
    <location>
        <begin position="4"/>
        <end position="223"/>
    </location>
</feature>
<keyword evidence="3" id="KW-0408">Iron</keyword>
<dbReference type="InterPro" id="IPR004843">
    <property type="entry name" value="Calcineurin-like_PHP"/>
</dbReference>
<dbReference type="Pfam" id="PF00149">
    <property type="entry name" value="Metallophos"/>
    <property type="match status" value="1"/>
</dbReference>
<proteinExistence type="inferred from homology"/>
<organism evidence="7 8">
    <name type="scientific">Commensalibacter communis</name>
    <dbReference type="NCBI Taxonomy" id="2972786"/>
    <lineage>
        <taxon>Bacteria</taxon>
        <taxon>Pseudomonadati</taxon>
        <taxon>Pseudomonadota</taxon>
        <taxon>Alphaproteobacteria</taxon>
        <taxon>Acetobacterales</taxon>
        <taxon>Acetobacteraceae</taxon>
    </lineage>
</organism>
<dbReference type="PANTHER" id="PTHR42988">
    <property type="entry name" value="PHOSPHOHYDROLASE"/>
    <property type="match status" value="1"/>
</dbReference>
<evidence type="ECO:0000256" key="1">
    <source>
        <dbReference type="ARBA" id="ARBA00022723"/>
    </source>
</evidence>
<comment type="similarity">
    <text evidence="4">Belongs to the cyclic nucleotide phosphodiesterase class-III family.</text>
</comment>
<evidence type="ECO:0000313" key="6">
    <source>
        <dbReference type="EMBL" id="CAI3940930.1"/>
    </source>
</evidence>